<keyword evidence="3" id="KW-1185">Reference proteome</keyword>
<comment type="caution">
    <text evidence="2">The sequence shown here is derived from an EMBL/GenBank/DDBJ whole genome shotgun (WGS) entry which is preliminary data.</text>
</comment>
<dbReference type="InterPro" id="IPR050708">
    <property type="entry name" value="T6SS_VgrG/RHS"/>
</dbReference>
<proteinExistence type="predicted"/>
<feature type="region of interest" description="Disordered" evidence="1">
    <location>
        <begin position="1"/>
        <end position="55"/>
    </location>
</feature>
<dbReference type="PANTHER" id="PTHR32305:SF15">
    <property type="entry name" value="PROTEIN RHSA-RELATED"/>
    <property type="match status" value="1"/>
</dbReference>
<dbReference type="EMBL" id="JBDKWZ010000028">
    <property type="protein sequence ID" value="MEN7551828.1"/>
    <property type="molecule type" value="Genomic_DNA"/>
</dbReference>
<sequence length="413" mass="46849">MMPRMKSRATGLRQQPGRVVQTPDPTGRTADSQPTPSRRADPGPPPVRTEQPPWGRRLVQRFSHDHRPGEIQRQQPGLRSVKCFRLFPTSRPPFGKQMAGRNYSDESYRYGFNGKEKDNSFNKDGDGFTHYDFGARIYDSRIGRWLSTDPLEKRYPTLSPYNFVGNMPIIAIGPDGEIIKFVIVDNKGNITGTVDLNNEQFKALLKVIDAYKAKSKVFEKLYNELDQSVDYTVNIAINTEAVESVSQGQGAAMARAPDENGGLIVYKTIDNYEEGFGKRAMAIGEELFHQFQFMTYNITLEEKKNGTEARKTPTIESEAKVFDMVLLNSLEIELIPTPVYMMDLVMPSADENSLFNLINFSEDKVINKDSQYWDNYIKYLDSFNSGTKGNAFYGGEQQEVEPKAYNKLVSDEK</sequence>
<protein>
    <submittedName>
        <fullName evidence="2">RHS repeat-associated core domain-containing protein</fullName>
    </submittedName>
</protein>
<evidence type="ECO:0000313" key="2">
    <source>
        <dbReference type="EMBL" id="MEN7551828.1"/>
    </source>
</evidence>
<evidence type="ECO:0000256" key="1">
    <source>
        <dbReference type="SAM" id="MobiDB-lite"/>
    </source>
</evidence>
<dbReference type="AlphaFoldDB" id="A0AAW9SDE1"/>
<gene>
    <name evidence="2" type="ORF">AAG747_28185</name>
</gene>
<organism evidence="2 3">
    <name type="scientific">Rapidithrix thailandica</name>
    <dbReference type="NCBI Taxonomy" id="413964"/>
    <lineage>
        <taxon>Bacteria</taxon>
        <taxon>Pseudomonadati</taxon>
        <taxon>Bacteroidota</taxon>
        <taxon>Cytophagia</taxon>
        <taxon>Cytophagales</taxon>
        <taxon>Flammeovirgaceae</taxon>
        <taxon>Rapidithrix</taxon>
    </lineage>
</organism>
<dbReference type="Proteomes" id="UP001403385">
    <property type="component" value="Unassembled WGS sequence"/>
</dbReference>
<dbReference type="InterPro" id="IPR022385">
    <property type="entry name" value="Rhs_assc_core"/>
</dbReference>
<dbReference type="Gene3D" id="2.180.10.10">
    <property type="entry name" value="RHS repeat-associated core"/>
    <property type="match status" value="1"/>
</dbReference>
<dbReference type="NCBIfam" id="TIGR03696">
    <property type="entry name" value="Rhs_assc_core"/>
    <property type="match status" value="1"/>
</dbReference>
<dbReference type="RefSeq" id="WP_346824607.1">
    <property type="nucleotide sequence ID" value="NZ_JBDKWZ010000028.1"/>
</dbReference>
<reference evidence="2 3" key="1">
    <citation type="submission" date="2024-04" db="EMBL/GenBank/DDBJ databases">
        <title>Novel genus in family Flammeovirgaceae.</title>
        <authorList>
            <person name="Nguyen T.H."/>
            <person name="Vuong T.Q."/>
            <person name="Le H."/>
            <person name="Kim S.-G."/>
        </authorList>
    </citation>
    <scope>NUCLEOTIDE SEQUENCE [LARGE SCALE GENOMIC DNA]</scope>
    <source>
        <strain evidence="2 3">JCM 23209</strain>
    </source>
</reference>
<evidence type="ECO:0000313" key="3">
    <source>
        <dbReference type="Proteomes" id="UP001403385"/>
    </source>
</evidence>
<name>A0AAW9SDE1_9BACT</name>
<dbReference type="PANTHER" id="PTHR32305">
    <property type="match status" value="1"/>
</dbReference>
<accession>A0AAW9SDE1</accession>